<protein>
    <submittedName>
        <fullName evidence="3">Mrx10 protein</fullName>
    </submittedName>
</protein>
<reference evidence="3 4" key="1">
    <citation type="journal article" date="2023" name="Elife">
        <title>Identification of key yeast species and microbe-microbe interactions impacting larval growth of Drosophila in the wild.</title>
        <authorList>
            <person name="Mure A."/>
            <person name="Sugiura Y."/>
            <person name="Maeda R."/>
            <person name="Honda K."/>
            <person name="Sakurai N."/>
            <person name="Takahashi Y."/>
            <person name="Watada M."/>
            <person name="Katoh T."/>
            <person name="Gotoh A."/>
            <person name="Gotoh Y."/>
            <person name="Taniguchi I."/>
            <person name="Nakamura K."/>
            <person name="Hayashi T."/>
            <person name="Katayama T."/>
            <person name="Uemura T."/>
            <person name="Hattori Y."/>
        </authorList>
    </citation>
    <scope>NUCLEOTIDE SEQUENCE [LARGE SCALE GENOMIC DNA]</scope>
    <source>
        <strain evidence="3 4">SB-73</strain>
    </source>
</reference>
<dbReference type="Pfam" id="PF02582">
    <property type="entry name" value="DUF155"/>
    <property type="match status" value="1"/>
</dbReference>
<organism evidence="3 4">
    <name type="scientific">Starmerella bacillaris</name>
    <name type="common">Yeast</name>
    <name type="synonym">Candida zemplinina</name>
    <dbReference type="NCBI Taxonomy" id="1247836"/>
    <lineage>
        <taxon>Eukaryota</taxon>
        <taxon>Fungi</taxon>
        <taxon>Dikarya</taxon>
        <taxon>Ascomycota</taxon>
        <taxon>Saccharomycotina</taxon>
        <taxon>Dipodascomycetes</taxon>
        <taxon>Dipodascales</taxon>
        <taxon>Trichomonascaceae</taxon>
        <taxon>Starmerella</taxon>
    </lineage>
</organism>
<feature type="domain" description="DUF155" evidence="2">
    <location>
        <begin position="128"/>
        <end position="304"/>
    </location>
</feature>
<evidence type="ECO:0000259" key="2">
    <source>
        <dbReference type="Pfam" id="PF02582"/>
    </source>
</evidence>
<dbReference type="EMBL" id="BTGC01000003">
    <property type="protein sequence ID" value="GMM50129.1"/>
    <property type="molecule type" value="Genomic_DNA"/>
</dbReference>
<dbReference type="InterPro" id="IPR051624">
    <property type="entry name" value="RMD1/Sad1-interacting"/>
</dbReference>
<gene>
    <name evidence="3" type="ORF">DASB73_010870</name>
</gene>
<sequence length="351" mass="39052">MNRVFIPFAMPTVRANSLLCSTRSFISLTSPSSFSSLSSLSSGWTKTPNSTGSGILALQALRPSARNYTQFRTPITTPDENTNTELSCVAVSKCEKYNLSLVYSKLLKVYNPTILDGAVHAQIGRSSVFVLNNGSIVAWGPDMQQAAQILPLLQEAELGDQLELETEDMDFRFVESQPDAKTKCSIRGDVIIVPETKHQTESMLAFSNAMAKHTKLSSLETKVEPLLLSVKHISNAMASGSRPPLKAREVDVLTGKLLQLRGSLNLYSEITEVPDLYWSHPEQERLYELLSNHLDVSKRSDILNKKLDYASNTLSVLRSHLSEQLSLRLEWMIIILIMVEVAIEIKNLILE</sequence>
<dbReference type="Proteomes" id="UP001362899">
    <property type="component" value="Unassembled WGS sequence"/>
</dbReference>
<comment type="similarity">
    <text evidence="1">Belongs to the RMD1/sif2 family.</text>
</comment>
<evidence type="ECO:0000313" key="4">
    <source>
        <dbReference type="Proteomes" id="UP001362899"/>
    </source>
</evidence>
<evidence type="ECO:0000313" key="3">
    <source>
        <dbReference type="EMBL" id="GMM50129.1"/>
    </source>
</evidence>
<dbReference type="AlphaFoldDB" id="A0AAV5RF51"/>
<dbReference type="PANTHER" id="PTHR16255:SF1">
    <property type="entry name" value="REQUIRED FOR MEIOTIC NUCLEAR DIVISION PROTEIN 1 HOMOLOG"/>
    <property type="match status" value="1"/>
</dbReference>
<dbReference type="GO" id="GO:0070131">
    <property type="term" value="P:positive regulation of mitochondrial translation"/>
    <property type="evidence" value="ECO:0007669"/>
    <property type="project" value="TreeGrafter"/>
</dbReference>
<name>A0AAV5RF51_STABA</name>
<accession>A0AAV5RF51</accession>
<dbReference type="InterPro" id="IPR003734">
    <property type="entry name" value="DUF155"/>
</dbReference>
<evidence type="ECO:0000256" key="1">
    <source>
        <dbReference type="ARBA" id="ARBA00008306"/>
    </source>
</evidence>
<dbReference type="PANTHER" id="PTHR16255">
    <property type="entry name" value="REQUIRED FOR MEIOTIC NUCLEAR DIVISION PROTEIN 1 HOMOLOG"/>
    <property type="match status" value="1"/>
</dbReference>
<keyword evidence="4" id="KW-1185">Reference proteome</keyword>
<dbReference type="GO" id="GO:0005739">
    <property type="term" value="C:mitochondrion"/>
    <property type="evidence" value="ECO:0007669"/>
    <property type="project" value="UniProtKB-ARBA"/>
</dbReference>
<comment type="caution">
    <text evidence="3">The sequence shown here is derived from an EMBL/GenBank/DDBJ whole genome shotgun (WGS) entry which is preliminary data.</text>
</comment>
<proteinExistence type="inferred from homology"/>